<dbReference type="GO" id="GO:0009279">
    <property type="term" value="C:cell outer membrane"/>
    <property type="evidence" value="ECO:0007669"/>
    <property type="project" value="UniProtKB-SubCell"/>
</dbReference>
<keyword evidence="3" id="KW-0732">Signal</keyword>
<comment type="caution">
    <text evidence="8">The sequence shown here is derived from an EMBL/GenBank/DDBJ whole genome shotgun (WGS) entry which is preliminary data.</text>
</comment>
<dbReference type="AlphaFoldDB" id="A0A838ZS55"/>
<feature type="domain" description="SusD-like N-terminal" evidence="7">
    <location>
        <begin position="92"/>
        <end position="227"/>
    </location>
</feature>
<evidence type="ECO:0000256" key="2">
    <source>
        <dbReference type="ARBA" id="ARBA00006275"/>
    </source>
</evidence>
<dbReference type="Pfam" id="PF14322">
    <property type="entry name" value="SusD-like_3"/>
    <property type="match status" value="1"/>
</dbReference>
<name>A0A838ZS55_9FLAO</name>
<feature type="domain" description="RagB/SusD" evidence="6">
    <location>
        <begin position="319"/>
        <end position="461"/>
    </location>
</feature>
<dbReference type="PROSITE" id="PS51257">
    <property type="entry name" value="PROKAR_LIPOPROTEIN"/>
    <property type="match status" value="1"/>
</dbReference>
<comment type="subcellular location">
    <subcellularLocation>
        <location evidence="1">Cell outer membrane</location>
    </subcellularLocation>
</comment>
<dbReference type="SUPFAM" id="SSF48452">
    <property type="entry name" value="TPR-like"/>
    <property type="match status" value="1"/>
</dbReference>
<evidence type="ECO:0000259" key="6">
    <source>
        <dbReference type="Pfam" id="PF07980"/>
    </source>
</evidence>
<evidence type="ECO:0000256" key="3">
    <source>
        <dbReference type="ARBA" id="ARBA00022729"/>
    </source>
</evidence>
<dbReference type="InterPro" id="IPR011990">
    <property type="entry name" value="TPR-like_helical_dom_sf"/>
</dbReference>
<evidence type="ECO:0000256" key="5">
    <source>
        <dbReference type="ARBA" id="ARBA00023237"/>
    </source>
</evidence>
<organism evidence="8 9">
    <name type="scientific">Moheibacter lacus</name>
    <dbReference type="NCBI Taxonomy" id="2745851"/>
    <lineage>
        <taxon>Bacteria</taxon>
        <taxon>Pseudomonadati</taxon>
        <taxon>Bacteroidota</taxon>
        <taxon>Flavobacteriia</taxon>
        <taxon>Flavobacteriales</taxon>
        <taxon>Weeksellaceae</taxon>
        <taxon>Moheibacter</taxon>
    </lineage>
</organism>
<dbReference type="InterPro" id="IPR033985">
    <property type="entry name" value="SusD-like_N"/>
</dbReference>
<sequence>MFKIKFLLKYALSISVLLTTSCEDLLEVDDPMGQIADDAVFENPTTANAAITSLYAHLRDNAPLVGNSGGLGVLMGLYSDELDYYSTPGSSLEMFFNHQVMPSNDIVKSTWDNAYSLIYKANLAIEKIDKSQSLSTDLKKQLTGEALFIRALTHFYLLQLFGAIPYIESTDYLINQDVIRTQSEEVYGLLVNDLVRAKQMLSIEYPDQERTRANRFAATSLLARIYLYKGDWINAELQASEVIEFSSYYNLETDLDKEFLKESSSAILQLKPLSDGENTKEGGYFLFEQGPPLNVSLNPLFMASFEQEDLRRSHWVKEITDGTTTWFAPFKYKSLENSGTTLEYSVLFRLAELYLIRAEARANSGNLQASADDLNIIRNRAGLADIQNITTSELTTALINERKHELFTEHGHRWFDLKRLGIATDILAPIKPNWRSTDVLFPIPESELLANPNLAPQNPGY</sequence>
<evidence type="ECO:0000256" key="1">
    <source>
        <dbReference type="ARBA" id="ARBA00004442"/>
    </source>
</evidence>
<dbReference type="InterPro" id="IPR012944">
    <property type="entry name" value="SusD_RagB_dom"/>
</dbReference>
<reference evidence="8 9" key="1">
    <citation type="submission" date="2020-07" db="EMBL/GenBank/DDBJ databases">
        <title>Moheibacter lacus sp. nov., a member of the family Flavobacteriaceae isolated from freshwater lake sediment.</title>
        <authorList>
            <person name="Liu Y."/>
        </authorList>
    </citation>
    <scope>NUCLEOTIDE SEQUENCE [LARGE SCALE GENOMIC DNA]</scope>
    <source>
        <strain evidence="8 9">BDHS18</strain>
    </source>
</reference>
<evidence type="ECO:0000256" key="4">
    <source>
        <dbReference type="ARBA" id="ARBA00023136"/>
    </source>
</evidence>
<protein>
    <submittedName>
        <fullName evidence="8">RagB/SusD family nutrient uptake outer membrane protein</fullName>
    </submittedName>
</protein>
<dbReference type="Pfam" id="PF07980">
    <property type="entry name" value="SusD_RagB"/>
    <property type="match status" value="1"/>
</dbReference>
<dbReference type="Gene3D" id="1.25.40.390">
    <property type="match status" value="1"/>
</dbReference>
<dbReference type="EMBL" id="JACDZE010000001">
    <property type="protein sequence ID" value="MBA5628929.1"/>
    <property type="molecule type" value="Genomic_DNA"/>
</dbReference>
<gene>
    <name evidence="8" type="ORF">HU137_03985</name>
</gene>
<keyword evidence="4" id="KW-0472">Membrane</keyword>
<dbReference type="RefSeq" id="WP_182042504.1">
    <property type="nucleotide sequence ID" value="NZ_JACDZE010000001.1"/>
</dbReference>
<accession>A0A838ZS55</accession>
<proteinExistence type="inferred from homology"/>
<evidence type="ECO:0000259" key="7">
    <source>
        <dbReference type="Pfam" id="PF14322"/>
    </source>
</evidence>
<evidence type="ECO:0000313" key="8">
    <source>
        <dbReference type="EMBL" id="MBA5628929.1"/>
    </source>
</evidence>
<comment type="similarity">
    <text evidence="2">Belongs to the SusD family.</text>
</comment>
<evidence type="ECO:0000313" key="9">
    <source>
        <dbReference type="Proteomes" id="UP000552241"/>
    </source>
</evidence>
<dbReference type="Proteomes" id="UP000552241">
    <property type="component" value="Unassembled WGS sequence"/>
</dbReference>
<keyword evidence="9" id="KW-1185">Reference proteome</keyword>
<keyword evidence="5" id="KW-0998">Cell outer membrane</keyword>
<dbReference type="CDD" id="cd08977">
    <property type="entry name" value="SusD"/>
    <property type="match status" value="1"/>
</dbReference>